<sequence length="207" mass="23125">MSITSDLCMLEGSSHSRWGGKDSDNEFEFEEPSSKDSRMEIIEGRGSMDHAIYKAAITGNLDVFLVALDDLEGSILDQISPQKNTILHIAASRGHDHLVKPILRRRQRLFKLKNSAGDLPIHLANKEASCCLNKEDKSPLYMAVEAGYLNLVTIMINYCYNAEMNNSDKMRQGKSIGHAAIETRNKGNSFHSNTCIAFVTLFLILVY</sequence>
<dbReference type="PANTHER" id="PTHR24121">
    <property type="entry name" value="NO MECHANORECEPTOR POTENTIAL C, ISOFORM D-RELATED"/>
    <property type="match status" value="1"/>
</dbReference>
<dbReference type="Pfam" id="PF12796">
    <property type="entry name" value="Ank_2"/>
    <property type="match status" value="1"/>
</dbReference>
<dbReference type="EMBL" id="CM018047">
    <property type="protein sequence ID" value="KAA8525046.1"/>
    <property type="molecule type" value="Genomic_DNA"/>
</dbReference>
<gene>
    <name evidence="2" type="ORF">F0562_011460</name>
</gene>
<protein>
    <submittedName>
        <fullName evidence="2">Uncharacterized protein</fullName>
    </submittedName>
</protein>
<dbReference type="Gene3D" id="1.25.40.20">
    <property type="entry name" value="Ankyrin repeat-containing domain"/>
    <property type="match status" value="1"/>
</dbReference>
<reference evidence="2 3" key="1">
    <citation type="submission" date="2019-09" db="EMBL/GenBank/DDBJ databases">
        <title>A chromosome-level genome assembly of the Chinese tupelo Nyssa sinensis.</title>
        <authorList>
            <person name="Yang X."/>
            <person name="Kang M."/>
            <person name="Yang Y."/>
            <person name="Xiong H."/>
            <person name="Wang M."/>
            <person name="Zhang Z."/>
            <person name="Wang Z."/>
            <person name="Wu H."/>
            <person name="Ma T."/>
            <person name="Liu J."/>
            <person name="Xi Z."/>
        </authorList>
    </citation>
    <scope>NUCLEOTIDE SEQUENCE [LARGE SCALE GENOMIC DNA]</scope>
    <source>
        <strain evidence="2">J267</strain>
        <tissue evidence="2">Leaf</tissue>
    </source>
</reference>
<proteinExistence type="predicted"/>
<keyword evidence="3" id="KW-1185">Reference proteome</keyword>
<dbReference type="OrthoDB" id="1847170at2759"/>
<dbReference type="PANTHER" id="PTHR24121:SF23">
    <property type="entry name" value="NO MECHANORECEPTOR POTENTIAL C, ISOFORM H"/>
    <property type="match status" value="1"/>
</dbReference>
<dbReference type="AlphaFoldDB" id="A0A5J5A4U2"/>
<name>A0A5J5A4U2_9ASTE</name>
<dbReference type="InterPro" id="IPR002110">
    <property type="entry name" value="Ankyrin_rpt"/>
</dbReference>
<dbReference type="SUPFAM" id="SSF48403">
    <property type="entry name" value="Ankyrin repeat"/>
    <property type="match status" value="1"/>
</dbReference>
<evidence type="ECO:0000313" key="2">
    <source>
        <dbReference type="EMBL" id="KAA8525046.1"/>
    </source>
</evidence>
<organism evidence="2 3">
    <name type="scientific">Nyssa sinensis</name>
    <dbReference type="NCBI Taxonomy" id="561372"/>
    <lineage>
        <taxon>Eukaryota</taxon>
        <taxon>Viridiplantae</taxon>
        <taxon>Streptophyta</taxon>
        <taxon>Embryophyta</taxon>
        <taxon>Tracheophyta</taxon>
        <taxon>Spermatophyta</taxon>
        <taxon>Magnoliopsida</taxon>
        <taxon>eudicotyledons</taxon>
        <taxon>Gunneridae</taxon>
        <taxon>Pentapetalae</taxon>
        <taxon>asterids</taxon>
        <taxon>Cornales</taxon>
        <taxon>Nyssaceae</taxon>
        <taxon>Nyssa</taxon>
    </lineage>
</organism>
<dbReference type="SMART" id="SM00248">
    <property type="entry name" value="ANK"/>
    <property type="match status" value="3"/>
</dbReference>
<dbReference type="InterPro" id="IPR036770">
    <property type="entry name" value="Ankyrin_rpt-contain_sf"/>
</dbReference>
<evidence type="ECO:0000313" key="3">
    <source>
        <dbReference type="Proteomes" id="UP000325577"/>
    </source>
</evidence>
<dbReference type="Proteomes" id="UP000325577">
    <property type="component" value="Linkage Group LG4"/>
</dbReference>
<feature type="region of interest" description="Disordered" evidence="1">
    <location>
        <begin position="13"/>
        <end position="36"/>
    </location>
</feature>
<accession>A0A5J5A4U2</accession>
<evidence type="ECO:0000256" key="1">
    <source>
        <dbReference type="SAM" id="MobiDB-lite"/>
    </source>
</evidence>